<protein>
    <recommendedName>
        <fullName evidence="1">DUF5672 domain-containing protein</fullName>
    </recommendedName>
</protein>
<proteinExistence type="predicted"/>
<dbReference type="Pfam" id="PF18922">
    <property type="entry name" value="DUF5672"/>
    <property type="match status" value="1"/>
</dbReference>
<dbReference type="AlphaFoldDB" id="A0A382M1X8"/>
<reference evidence="2" key="1">
    <citation type="submission" date="2018-05" db="EMBL/GenBank/DDBJ databases">
        <authorList>
            <person name="Lanie J.A."/>
            <person name="Ng W.-L."/>
            <person name="Kazmierczak K.M."/>
            <person name="Andrzejewski T.M."/>
            <person name="Davidsen T.M."/>
            <person name="Wayne K.J."/>
            <person name="Tettelin H."/>
            <person name="Glass J.I."/>
            <person name="Rusch D."/>
            <person name="Podicherti R."/>
            <person name="Tsui H.-C.T."/>
            <person name="Winkler M.E."/>
        </authorList>
    </citation>
    <scope>NUCLEOTIDE SEQUENCE</scope>
</reference>
<feature type="domain" description="DUF5672" evidence="1">
    <location>
        <begin position="67"/>
        <end position="193"/>
    </location>
</feature>
<dbReference type="EMBL" id="UINC01090707">
    <property type="protein sequence ID" value="SVC42886.1"/>
    <property type="molecule type" value="Genomic_DNA"/>
</dbReference>
<evidence type="ECO:0000313" key="2">
    <source>
        <dbReference type="EMBL" id="SVC42886.1"/>
    </source>
</evidence>
<evidence type="ECO:0000259" key="1">
    <source>
        <dbReference type="Pfam" id="PF18922"/>
    </source>
</evidence>
<dbReference type="InterPro" id="IPR043729">
    <property type="entry name" value="DUF5672"/>
</dbReference>
<organism evidence="2">
    <name type="scientific">marine metagenome</name>
    <dbReference type="NCBI Taxonomy" id="408172"/>
    <lineage>
        <taxon>unclassified sequences</taxon>
        <taxon>metagenomes</taxon>
        <taxon>ecological metagenomes</taxon>
    </lineage>
</organism>
<sequence>MSLSLKEVTLVCFDTRNVEVALESMNSSLSQVKFAESVLFTSKVLCSEDVINKAKMLDIKLEFVSEIKSITEYSYFILTKLDKYIHTKFCLLTQWDSWVIDSKFWDSDFLNYDYIGAIWPHYSENKIGNGGFSLRSKRLLESTRHFIKSNSDFLTPLIEDDYICRQKRNIFEEKYQIKFPTYEVANKFSVEGNGTPLKSFGFHGMSNFNFVIKKDSDLKRLINKLSDEYFLNRESYDLTKSLLKEERIAIARLIIKKRLKINGLSKKHIKLALLLRIRTFLQKVT</sequence>
<name>A0A382M1X8_9ZZZZ</name>
<gene>
    <name evidence="2" type="ORF">METZ01_LOCUS295740</name>
</gene>
<accession>A0A382M1X8</accession>